<gene>
    <name evidence="2" type="ORF">DD902_07550</name>
    <name evidence="3" type="ORF">DV961_05070</name>
    <name evidence="1" type="ORF">EGV54_11180</name>
</gene>
<dbReference type="OMA" id="KAHRMVT"/>
<dbReference type="PANTHER" id="PTHR11280">
    <property type="entry name" value="GLUCOSAMINE-6-PHOSPHATE ISOMERASE"/>
    <property type="match status" value="1"/>
</dbReference>
<dbReference type="GO" id="GO:0006043">
    <property type="term" value="P:glucosamine catabolic process"/>
    <property type="evidence" value="ECO:0007669"/>
    <property type="project" value="TreeGrafter"/>
</dbReference>
<accession>A0A2A4EFJ1</accession>
<dbReference type="OrthoDB" id="2405709at2"/>
<evidence type="ECO:0000313" key="4">
    <source>
        <dbReference type="Proteomes" id="UP000246800"/>
    </source>
</evidence>
<reference evidence="1 6" key="4">
    <citation type="submission" date="2018-11" db="EMBL/GenBank/DDBJ databases">
        <authorList>
            <consortium name="Veterinary Laboratory Investigation and Response Network"/>
        </authorList>
    </citation>
    <scope>NUCLEOTIDE SEQUENCE [LARGE SCALE GENOMIC DNA]</scope>
    <source>
        <strain evidence="1 6">SPSE-18-VL-LA-PA-Ryan-0021</strain>
    </source>
</reference>
<evidence type="ECO:0000313" key="1">
    <source>
        <dbReference type="EMBL" id="EGQ4385623.1"/>
    </source>
</evidence>
<evidence type="ECO:0000313" key="2">
    <source>
        <dbReference type="EMBL" id="PWZ74651.1"/>
    </source>
</evidence>
<dbReference type="RefSeq" id="WP_014613531.1">
    <property type="nucleotide sequence ID" value="NZ_AP019372.1"/>
</dbReference>
<dbReference type="InterPro" id="IPR004547">
    <property type="entry name" value="Glucosamine6P_isomerase"/>
</dbReference>
<dbReference type="EMBL" id="AAXKXX010000021">
    <property type="protein sequence ID" value="EGQ4385623.1"/>
    <property type="molecule type" value="Genomic_DNA"/>
</dbReference>
<dbReference type="SUPFAM" id="SSF100950">
    <property type="entry name" value="NagB/RpiA/CoA transferase-like"/>
    <property type="match status" value="1"/>
</dbReference>
<dbReference type="GO" id="GO:0005737">
    <property type="term" value="C:cytoplasm"/>
    <property type="evidence" value="ECO:0007669"/>
    <property type="project" value="TreeGrafter"/>
</dbReference>
<dbReference type="Proteomes" id="UP000256409">
    <property type="component" value="Unassembled WGS sequence"/>
</dbReference>
<keyword evidence="2" id="KW-0413">Isomerase</keyword>
<reference evidence="2 4" key="1">
    <citation type="journal article" date="2018" name="Vet. Microbiol.">
        <title>Clonal diversity and geographic distribution of methicillin-resistant Staphylococcus pseudintermedius from Australian animals: Discovery of novel sequence types.</title>
        <authorList>
            <person name="Worthing K.A."/>
            <person name="Abraham S."/>
            <person name="Coombs G.W."/>
            <person name="Pang S."/>
            <person name="Saputra S."/>
            <person name="Jordan D."/>
            <person name="Trott D.J."/>
            <person name="Norris J.M."/>
        </authorList>
    </citation>
    <scope>NUCLEOTIDE SEQUENCE [LARGE SCALE GENOMIC DNA]</scope>
    <source>
        <strain evidence="2 4">ST525 1</strain>
    </source>
</reference>
<dbReference type="GO" id="GO:0019262">
    <property type="term" value="P:N-acetylneuraminate catabolic process"/>
    <property type="evidence" value="ECO:0007669"/>
    <property type="project" value="TreeGrafter"/>
</dbReference>
<dbReference type="InterPro" id="IPR037171">
    <property type="entry name" value="NagB/RpiA_transferase-like"/>
</dbReference>
<proteinExistence type="predicted"/>
<dbReference type="EMBL" id="QEIT01000034">
    <property type="protein sequence ID" value="PWZ74651.1"/>
    <property type="molecule type" value="Genomic_DNA"/>
</dbReference>
<sequence>MAMNFKVFKDAETAATFTADILRKQLNNNPTSIVGLHLNQEEAPVLDALKKDVDRHSVDFSQIHVLDYDAQQSYYQALGVPEKQIHHVPEDEKVESFIKHHAKTKDNKGKLTLQVVTIDTKGQIGIPMNDALLPAREIIVVVTGAVKAEQVKKLYEENGNTTFIPSALKSHRMVTVVLDEAAAQGLPEDVRNYFTSLYA</sequence>
<dbReference type="Proteomes" id="UP000246800">
    <property type="component" value="Unassembled WGS sequence"/>
</dbReference>
<reference evidence="5" key="3">
    <citation type="journal article" date="2018" name="Vet. Microbiol.">
        <title>Molecular epidemiology of methicillin-resistant staphylococci amongst veterinary personnel, personnel-owned pets, patients and the hospital environment of two companion animal veterinary hospitals.</title>
        <authorList>
            <person name="Worthing K.A."/>
            <person name="Brown J."/>
            <person name="Gerber L."/>
            <person name="Abraham S."/>
            <person name="Trott D."/>
            <person name="Norris J.M."/>
        </authorList>
    </citation>
    <scope>NUCLEOTIDE SEQUENCE [LARGE SCALE GENOMIC DNA]</scope>
    <source>
        <strain evidence="5">ST496-2</strain>
    </source>
</reference>
<dbReference type="GO" id="GO:0042802">
    <property type="term" value="F:identical protein binding"/>
    <property type="evidence" value="ECO:0007669"/>
    <property type="project" value="TreeGrafter"/>
</dbReference>
<reference evidence="3" key="2">
    <citation type="journal article" date="2018" name="Vet. Microbiol.">
        <title>Methicillin-resistant staphylococci amongst veterinary personnel, personnel-owned pets, patients and the hospital environment of two small animal veterinary hospitals.</title>
        <authorList>
            <person name="Worthing K.A."/>
            <person name="Brown J."/>
            <person name="Gerber L."/>
            <person name="Abraham S."/>
            <person name="Trott D."/>
            <person name="Norris J.M."/>
        </authorList>
    </citation>
    <scope>NUCLEOTIDE SEQUENCE</scope>
    <source>
        <strain evidence="3">ST496-2</strain>
    </source>
</reference>
<dbReference type="GO" id="GO:0016853">
    <property type="term" value="F:isomerase activity"/>
    <property type="evidence" value="ECO:0007669"/>
    <property type="project" value="UniProtKB-KW"/>
</dbReference>
<name>A0A2A4EFJ1_STAPS</name>
<evidence type="ECO:0000313" key="5">
    <source>
        <dbReference type="Proteomes" id="UP000256409"/>
    </source>
</evidence>
<evidence type="ECO:0000313" key="6">
    <source>
        <dbReference type="Proteomes" id="UP000600220"/>
    </source>
</evidence>
<dbReference type="GO" id="GO:0004342">
    <property type="term" value="F:glucosamine-6-phosphate deaminase activity"/>
    <property type="evidence" value="ECO:0007669"/>
    <property type="project" value="InterPro"/>
</dbReference>
<dbReference type="AlphaFoldDB" id="A0A2A4EFJ1"/>
<comment type="caution">
    <text evidence="2">The sequence shown here is derived from an EMBL/GenBank/DDBJ whole genome shotgun (WGS) entry which is preliminary data.</text>
</comment>
<dbReference type="GO" id="GO:0006046">
    <property type="term" value="P:N-acetylglucosamine catabolic process"/>
    <property type="evidence" value="ECO:0007669"/>
    <property type="project" value="TreeGrafter"/>
</dbReference>
<keyword evidence="6" id="KW-1185">Reference proteome</keyword>
<protein>
    <submittedName>
        <fullName evidence="2">Glucosamine-6-phosphate isomerase</fullName>
    </submittedName>
</protein>
<dbReference type="EMBL" id="QQPC01000028">
    <property type="protein sequence ID" value="REA82443.1"/>
    <property type="molecule type" value="Genomic_DNA"/>
</dbReference>
<dbReference type="GeneID" id="93823231"/>
<dbReference type="Proteomes" id="UP000600220">
    <property type="component" value="Unassembled WGS sequence"/>
</dbReference>
<organism evidence="2 4">
    <name type="scientific">Staphylococcus pseudintermedius</name>
    <dbReference type="NCBI Taxonomy" id="283734"/>
    <lineage>
        <taxon>Bacteria</taxon>
        <taxon>Bacillati</taxon>
        <taxon>Bacillota</taxon>
        <taxon>Bacilli</taxon>
        <taxon>Bacillales</taxon>
        <taxon>Staphylococcaceae</taxon>
        <taxon>Staphylococcus</taxon>
        <taxon>Staphylococcus intermedius group</taxon>
    </lineage>
</organism>
<dbReference type="PANTHER" id="PTHR11280:SF5">
    <property type="entry name" value="GLUCOSAMINE-6-PHOSPHATE ISOMERASE"/>
    <property type="match status" value="1"/>
</dbReference>
<dbReference type="Gene3D" id="3.40.50.1360">
    <property type="match status" value="1"/>
</dbReference>
<evidence type="ECO:0000313" key="3">
    <source>
        <dbReference type="EMBL" id="REA82443.1"/>
    </source>
</evidence>